<keyword evidence="10 14" id="KW-1133">Transmembrane helix</keyword>
<feature type="transmembrane region" description="Helical" evidence="14">
    <location>
        <begin position="265"/>
        <end position="285"/>
    </location>
</feature>
<dbReference type="EMBL" id="UOEM01000036">
    <property type="protein sequence ID" value="VAW11880.1"/>
    <property type="molecule type" value="Genomic_DNA"/>
</dbReference>
<organism evidence="16">
    <name type="scientific">hydrothermal vent metagenome</name>
    <dbReference type="NCBI Taxonomy" id="652676"/>
    <lineage>
        <taxon>unclassified sequences</taxon>
        <taxon>metagenomes</taxon>
        <taxon>ecological metagenomes</taxon>
    </lineage>
</organism>
<feature type="transmembrane region" description="Helical" evidence="14">
    <location>
        <begin position="320"/>
        <end position="342"/>
    </location>
</feature>
<sequence>MIFSFTGLKTAPALRNNGADRTGGLGAWARSMITIGFCLLAFALAGNAMAQSGLAPEPAKQSPVGGNVPGEALGSTSDSELWRNIRSSGVGTVAIRDKMGARLIQSAGEDWRNWRTGPLITYSAWALLGMVGLLALFFGLRGRIRIDSGVSGQTIRRFNMTERVSHWLVALSFITLGLTGINLLFGRSLFIPLIGKDAFAAMAATGKLLHNTVAFAFMLGLALIFFHWVLHNFPNRHDVVWLLKGGGFFSKSHPPARKFNAGQKIFFWLVLLSGVVLSLSGWALLFPYTTSFFADSFAFFNTWFGTSLPTELTQIQEQQYASLLHAGVAVFLAVVILAHIYIGSIGMEGAIGAMTTGDVDVNWAKEHHSVWVEEEMALQPAPPPAKSMQTGDTS</sequence>
<dbReference type="GO" id="GO:0022904">
    <property type="term" value="P:respiratory electron transport chain"/>
    <property type="evidence" value="ECO:0007669"/>
    <property type="project" value="InterPro"/>
</dbReference>
<keyword evidence="11" id="KW-0408">Iron</keyword>
<dbReference type="SUPFAM" id="SSF81342">
    <property type="entry name" value="Transmembrane di-heme cytochromes"/>
    <property type="match status" value="1"/>
</dbReference>
<evidence type="ECO:0000256" key="3">
    <source>
        <dbReference type="ARBA" id="ARBA00010747"/>
    </source>
</evidence>
<dbReference type="InterPro" id="IPR011577">
    <property type="entry name" value="Cyt_b561_bac/Ni-Hgenase"/>
</dbReference>
<feature type="region of interest" description="Disordered" evidence="13">
    <location>
        <begin position="55"/>
        <end position="76"/>
    </location>
</feature>
<evidence type="ECO:0000256" key="9">
    <source>
        <dbReference type="ARBA" id="ARBA00022982"/>
    </source>
</evidence>
<dbReference type="GO" id="GO:0036397">
    <property type="term" value="F:formate dehydrogenase (quinone) activity"/>
    <property type="evidence" value="ECO:0007669"/>
    <property type="project" value="TreeGrafter"/>
</dbReference>
<evidence type="ECO:0000256" key="1">
    <source>
        <dbReference type="ARBA" id="ARBA00001971"/>
    </source>
</evidence>
<dbReference type="Gene3D" id="1.20.950.20">
    <property type="entry name" value="Transmembrane di-heme cytochromes, Chain C"/>
    <property type="match status" value="1"/>
</dbReference>
<evidence type="ECO:0000256" key="7">
    <source>
        <dbReference type="ARBA" id="ARBA00022692"/>
    </source>
</evidence>
<comment type="similarity">
    <text evidence="3">Belongs to the formate dehydrogenase gamma subunit family.</text>
</comment>
<reference evidence="16" key="1">
    <citation type="submission" date="2018-06" db="EMBL/GenBank/DDBJ databases">
        <authorList>
            <person name="Zhirakovskaya E."/>
        </authorList>
    </citation>
    <scope>NUCLEOTIDE SEQUENCE</scope>
</reference>
<dbReference type="InterPro" id="IPR016174">
    <property type="entry name" value="Di-haem_cyt_TM"/>
</dbReference>
<evidence type="ECO:0000256" key="14">
    <source>
        <dbReference type="SAM" id="Phobius"/>
    </source>
</evidence>
<keyword evidence="5" id="KW-1003">Cell membrane</keyword>
<evidence type="ECO:0000256" key="12">
    <source>
        <dbReference type="ARBA" id="ARBA00023136"/>
    </source>
</evidence>
<evidence type="ECO:0000256" key="2">
    <source>
        <dbReference type="ARBA" id="ARBA00004651"/>
    </source>
</evidence>
<feature type="domain" description="Cytochrome b561 bacterial/Ni-hydrogenase" evidence="15">
    <location>
        <begin position="157"/>
        <end position="357"/>
    </location>
</feature>
<evidence type="ECO:0000256" key="11">
    <source>
        <dbReference type="ARBA" id="ARBA00023004"/>
    </source>
</evidence>
<keyword evidence="9" id="KW-0249">Electron transport</keyword>
<keyword evidence="4" id="KW-0813">Transport</keyword>
<evidence type="ECO:0000256" key="13">
    <source>
        <dbReference type="SAM" id="MobiDB-lite"/>
    </source>
</evidence>
<keyword evidence="6" id="KW-0349">Heme</keyword>
<dbReference type="InterPro" id="IPR051817">
    <property type="entry name" value="FDH_cytochrome_b556_subunit"/>
</dbReference>
<feature type="transmembrane region" description="Helical" evidence="14">
    <location>
        <begin position="31"/>
        <end position="50"/>
    </location>
</feature>
<keyword evidence="7 14" id="KW-0812">Transmembrane</keyword>
<protein>
    <submittedName>
        <fullName evidence="16">Formate dehydrogenase -O, gamma subunit</fullName>
        <ecNumber evidence="16">1.2.1.2</ecNumber>
    </submittedName>
</protein>
<feature type="transmembrane region" description="Helical" evidence="14">
    <location>
        <begin position="208"/>
        <end position="230"/>
    </location>
</feature>
<dbReference type="GO" id="GO:0009326">
    <property type="term" value="C:formate dehydrogenase complex"/>
    <property type="evidence" value="ECO:0007669"/>
    <property type="project" value="InterPro"/>
</dbReference>
<proteinExistence type="inferred from homology"/>
<accession>A0A3B0T4M0</accession>
<comment type="cofactor">
    <cofactor evidence="1">
        <name>heme</name>
        <dbReference type="ChEBI" id="CHEBI:30413"/>
    </cofactor>
</comment>
<keyword evidence="8" id="KW-0479">Metal-binding</keyword>
<evidence type="ECO:0000313" key="16">
    <source>
        <dbReference type="EMBL" id="VAW11880.1"/>
    </source>
</evidence>
<evidence type="ECO:0000256" key="5">
    <source>
        <dbReference type="ARBA" id="ARBA00022475"/>
    </source>
</evidence>
<dbReference type="AlphaFoldDB" id="A0A3B0T4M0"/>
<name>A0A3B0T4M0_9ZZZZ</name>
<evidence type="ECO:0000259" key="15">
    <source>
        <dbReference type="Pfam" id="PF01292"/>
    </source>
</evidence>
<evidence type="ECO:0000256" key="10">
    <source>
        <dbReference type="ARBA" id="ARBA00022989"/>
    </source>
</evidence>
<dbReference type="Pfam" id="PF01292">
    <property type="entry name" value="Ni_hydr_CYTB"/>
    <property type="match status" value="1"/>
</dbReference>
<dbReference type="PANTHER" id="PTHR30074">
    <property type="entry name" value="FORMATE DEHYDROGENASE, NITRATE-INDUCIBLE, CYTOCHROME B556 FDN SUBUNIT"/>
    <property type="match status" value="1"/>
</dbReference>
<dbReference type="GO" id="GO:0009055">
    <property type="term" value="F:electron transfer activity"/>
    <property type="evidence" value="ECO:0007669"/>
    <property type="project" value="InterPro"/>
</dbReference>
<evidence type="ECO:0000256" key="6">
    <source>
        <dbReference type="ARBA" id="ARBA00022617"/>
    </source>
</evidence>
<evidence type="ECO:0000256" key="8">
    <source>
        <dbReference type="ARBA" id="ARBA00022723"/>
    </source>
</evidence>
<comment type="subcellular location">
    <subcellularLocation>
        <location evidence="2">Cell membrane</location>
        <topology evidence="2">Multi-pass membrane protein</topology>
    </subcellularLocation>
</comment>
<feature type="transmembrane region" description="Helical" evidence="14">
    <location>
        <begin position="167"/>
        <end position="188"/>
    </location>
</feature>
<dbReference type="GO" id="GO:0046872">
    <property type="term" value="F:metal ion binding"/>
    <property type="evidence" value="ECO:0007669"/>
    <property type="project" value="UniProtKB-KW"/>
</dbReference>
<gene>
    <name evidence="16" type="ORF">MNBD_ALPHA09-1480</name>
</gene>
<dbReference type="GO" id="GO:0005886">
    <property type="term" value="C:plasma membrane"/>
    <property type="evidence" value="ECO:0007669"/>
    <property type="project" value="UniProtKB-SubCell"/>
</dbReference>
<feature type="transmembrane region" description="Helical" evidence="14">
    <location>
        <begin position="119"/>
        <end position="140"/>
    </location>
</feature>
<dbReference type="EC" id="1.2.1.2" evidence="16"/>
<dbReference type="NCBIfam" id="TIGR01583">
    <property type="entry name" value="formate-DH-gamm"/>
    <property type="match status" value="1"/>
</dbReference>
<dbReference type="GO" id="GO:0008863">
    <property type="term" value="F:formate dehydrogenase (NAD+) activity"/>
    <property type="evidence" value="ECO:0007669"/>
    <property type="project" value="InterPro"/>
</dbReference>
<dbReference type="PANTHER" id="PTHR30074:SF6">
    <property type="entry name" value="FORMATE DEHYDROGENASE GAMMA SUBUNIT"/>
    <property type="match status" value="1"/>
</dbReference>
<keyword evidence="12 14" id="KW-0472">Membrane</keyword>
<keyword evidence="16" id="KW-0560">Oxidoreductase</keyword>
<dbReference type="GO" id="GO:0015944">
    <property type="term" value="P:formate oxidation"/>
    <property type="evidence" value="ECO:0007669"/>
    <property type="project" value="TreeGrafter"/>
</dbReference>
<dbReference type="GO" id="GO:0009061">
    <property type="term" value="P:anaerobic respiration"/>
    <property type="evidence" value="ECO:0007669"/>
    <property type="project" value="TreeGrafter"/>
</dbReference>
<evidence type="ECO:0000256" key="4">
    <source>
        <dbReference type="ARBA" id="ARBA00022448"/>
    </source>
</evidence>
<dbReference type="InterPro" id="IPR006471">
    <property type="entry name" value="Formate_DH_gsu"/>
</dbReference>